<dbReference type="EMBL" id="JAPQKS010000001">
    <property type="protein sequence ID" value="KAJ5248808.1"/>
    <property type="molecule type" value="Genomic_DNA"/>
</dbReference>
<gene>
    <name evidence="2" type="ORF">N7468_000259</name>
</gene>
<dbReference type="GeneID" id="83196859"/>
<dbReference type="Proteomes" id="UP001150941">
    <property type="component" value="Unassembled WGS sequence"/>
</dbReference>
<keyword evidence="1" id="KW-0732">Signal</keyword>
<reference evidence="2" key="2">
    <citation type="journal article" date="2023" name="IMA Fungus">
        <title>Comparative genomic study of the Penicillium genus elucidates a diverse pangenome and 15 lateral gene transfer events.</title>
        <authorList>
            <person name="Petersen C."/>
            <person name="Sorensen T."/>
            <person name="Nielsen M.R."/>
            <person name="Sondergaard T.E."/>
            <person name="Sorensen J.L."/>
            <person name="Fitzpatrick D.A."/>
            <person name="Frisvad J.C."/>
            <person name="Nielsen K.L."/>
        </authorList>
    </citation>
    <scope>NUCLEOTIDE SEQUENCE</scope>
    <source>
        <strain evidence="2">IBT 19713</strain>
    </source>
</reference>
<keyword evidence="3" id="KW-1185">Reference proteome</keyword>
<evidence type="ECO:0000313" key="2">
    <source>
        <dbReference type="EMBL" id="KAJ5248808.1"/>
    </source>
</evidence>
<organism evidence="2 3">
    <name type="scientific">Penicillium chermesinum</name>
    <dbReference type="NCBI Taxonomy" id="63820"/>
    <lineage>
        <taxon>Eukaryota</taxon>
        <taxon>Fungi</taxon>
        <taxon>Dikarya</taxon>
        <taxon>Ascomycota</taxon>
        <taxon>Pezizomycotina</taxon>
        <taxon>Eurotiomycetes</taxon>
        <taxon>Eurotiomycetidae</taxon>
        <taxon>Eurotiales</taxon>
        <taxon>Aspergillaceae</taxon>
        <taxon>Penicillium</taxon>
    </lineage>
</organism>
<evidence type="ECO:0000256" key="1">
    <source>
        <dbReference type="SAM" id="SignalP"/>
    </source>
</evidence>
<evidence type="ECO:0008006" key="4">
    <source>
        <dbReference type="Google" id="ProtNLM"/>
    </source>
</evidence>
<name>A0A9W9TY69_9EURO</name>
<accession>A0A9W9TY69</accession>
<dbReference type="RefSeq" id="XP_058335587.1">
    <property type="nucleotide sequence ID" value="XM_058469556.1"/>
</dbReference>
<comment type="caution">
    <text evidence="2">The sequence shown here is derived from an EMBL/GenBank/DDBJ whole genome shotgun (WGS) entry which is preliminary data.</text>
</comment>
<sequence>MLLLLRLFISQPLVLSALQYYPRYGCGNLLLCADLPRLCPIRSTPEAWRLGGPSAYPLVPAYHIGPASLGSLRACLA</sequence>
<proteinExistence type="predicted"/>
<feature type="signal peptide" evidence="1">
    <location>
        <begin position="1"/>
        <end position="16"/>
    </location>
</feature>
<protein>
    <recommendedName>
        <fullName evidence="4">Secreted protein</fullName>
    </recommendedName>
</protein>
<evidence type="ECO:0000313" key="3">
    <source>
        <dbReference type="Proteomes" id="UP001150941"/>
    </source>
</evidence>
<dbReference type="AlphaFoldDB" id="A0A9W9TY69"/>
<reference evidence="2" key="1">
    <citation type="submission" date="2022-11" db="EMBL/GenBank/DDBJ databases">
        <authorList>
            <person name="Petersen C."/>
        </authorList>
    </citation>
    <scope>NUCLEOTIDE SEQUENCE</scope>
    <source>
        <strain evidence="2">IBT 19713</strain>
    </source>
</reference>
<feature type="chain" id="PRO_5040976119" description="Secreted protein" evidence="1">
    <location>
        <begin position="17"/>
        <end position="77"/>
    </location>
</feature>